<sequence length="62" mass="6997">MFFGQILLHTTTERRAVTLTEIASGLARKWENTDFFPICLAVGKYLLSMPRSGGHFFGLLHV</sequence>
<proteinExistence type="predicted"/>
<dbReference type="AlphaFoldDB" id="A0A0A0E8Z5"/>
<dbReference type="EMBL" id="AQQX01000027">
    <property type="protein sequence ID" value="KGM46670.1"/>
    <property type="molecule type" value="Genomic_DNA"/>
</dbReference>
<name>A0A0A0E8Z5_9RHOB</name>
<dbReference type="Proteomes" id="UP000030004">
    <property type="component" value="Unassembled WGS sequence"/>
</dbReference>
<accession>A0A0A0E8Z5</accession>
<comment type="caution">
    <text evidence="1">The sequence shown here is derived from an EMBL/GenBank/DDBJ whole genome shotgun (WGS) entry which is preliminary data.</text>
</comment>
<gene>
    <name evidence="1" type="ORF">ATO9_22680</name>
</gene>
<organism evidence="1 2">
    <name type="scientific">Pseudooceanicola atlanticus</name>
    <dbReference type="NCBI Taxonomy" id="1461694"/>
    <lineage>
        <taxon>Bacteria</taxon>
        <taxon>Pseudomonadati</taxon>
        <taxon>Pseudomonadota</taxon>
        <taxon>Alphaproteobacteria</taxon>
        <taxon>Rhodobacterales</taxon>
        <taxon>Paracoccaceae</taxon>
        <taxon>Pseudooceanicola</taxon>
    </lineage>
</organism>
<evidence type="ECO:0000313" key="1">
    <source>
        <dbReference type="EMBL" id="KGM46670.1"/>
    </source>
</evidence>
<evidence type="ECO:0000313" key="2">
    <source>
        <dbReference type="Proteomes" id="UP000030004"/>
    </source>
</evidence>
<protein>
    <submittedName>
        <fullName evidence="1">Uncharacterized protein</fullName>
    </submittedName>
</protein>
<reference evidence="1 2" key="1">
    <citation type="journal article" date="2015" name="Antonie Van Leeuwenhoek">
        <title>Pseudooceanicola atlanticus gen. nov. sp. nov., isolated from surface seawater of the Atlantic Ocean and reclassification of Oceanicola batsensis, Oceanicola marinus, Oceanicola nitratireducens, Oceanicola nanhaiensis, Oceanicola antarcticus and Oceanicola flagellatus, as Pseudooceanicola batsensis comb. nov., Pseudooceanicola marinus comb. nov., Pseudooceanicola nitratireducens comb. nov., Pseudooceanicola nanhaiensis comb. nov., Pseudooceanicola antarcticus comb. nov., and Pseudooceanicola flagellatus comb. nov.</title>
        <authorList>
            <person name="Lai Q."/>
            <person name="Li G."/>
            <person name="Liu X."/>
            <person name="Du Y."/>
            <person name="Sun F."/>
            <person name="Shao Z."/>
        </authorList>
    </citation>
    <scope>NUCLEOTIDE SEQUENCE [LARGE SCALE GENOMIC DNA]</scope>
    <source>
        <strain evidence="1 2">22II-s11g</strain>
    </source>
</reference>
<keyword evidence="2" id="KW-1185">Reference proteome</keyword>